<proteinExistence type="predicted"/>
<name>X0T295_9ZZZZ</name>
<reference evidence="1" key="1">
    <citation type="journal article" date="2014" name="Front. Microbiol.">
        <title>High frequency of phylogenetically diverse reductive dehalogenase-homologous genes in deep subseafloor sedimentary metagenomes.</title>
        <authorList>
            <person name="Kawai M."/>
            <person name="Futagami T."/>
            <person name="Toyoda A."/>
            <person name="Takaki Y."/>
            <person name="Nishi S."/>
            <person name="Hori S."/>
            <person name="Arai W."/>
            <person name="Tsubouchi T."/>
            <person name="Morono Y."/>
            <person name="Uchiyama I."/>
            <person name="Ito T."/>
            <person name="Fujiyama A."/>
            <person name="Inagaki F."/>
            <person name="Takami H."/>
        </authorList>
    </citation>
    <scope>NUCLEOTIDE SEQUENCE</scope>
    <source>
        <strain evidence="1">Expedition CK06-06</strain>
    </source>
</reference>
<accession>X0T295</accession>
<dbReference type="AlphaFoldDB" id="X0T295"/>
<gene>
    <name evidence="1" type="ORF">S01H1_03964</name>
</gene>
<organism evidence="1">
    <name type="scientific">marine sediment metagenome</name>
    <dbReference type="NCBI Taxonomy" id="412755"/>
    <lineage>
        <taxon>unclassified sequences</taxon>
        <taxon>metagenomes</taxon>
        <taxon>ecological metagenomes</taxon>
    </lineage>
</organism>
<comment type="caution">
    <text evidence="1">The sequence shown here is derived from an EMBL/GenBank/DDBJ whole genome shotgun (WGS) entry which is preliminary data.</text>
</comment>
<protein>
    <submittedName>
        <fullName evidence="1">Uncharacterized protein</fullName>
    </submittedName>
</protein>
<dbReference type="EMBL" id="BARS01002120">
    <property type="protein sequence ID" value="GAF81446.1"/>
    <property type="molecule type" value="Genomic_DNA"/>
</dbReference>
<evidence type="ECO:0000313" key="1">
    <source>
        <dbReference type="EMBL" id="GAF81446.1"/>
    </source>
</evidence>
<sequence>MIYWIKPHTCSDPCMHSNWKETPFCHPKGSSYDGKYLCYSTDSNSFRCTDKELKERIPNELLLKLVVEEKEELFRDMLKNILKERL</sequence>